<gene>
    <name evidence="1" type="ORF">PFI31113_00799</name>
</gene>
<keyword evidence="1" id="KW-0575">Peroxidase</keyword>
<dbReference type="Proteomes" id="UP000382577">
    <property type="component" value="Unassembled WGS sequence"/>
</dbReference>
<dbReference type="Gene3D" id="1.20.1290.10">
    <property type="entry name" value="AhpD-like"/>
    <property type="match status" value="1"/>
</dbReference>
<dbReference type="GO" id="GO:0004601">
    <property type="term" value="F:peroxidase activity"/>
    <property type="evidence" value="ECO:0007669"/>
    <property type="project" value="UniProtKB-KW"/>
</dbReference>
<sequence>MRTSAARGRKFDGRERAALTWAESVTLVAQAVKTDHQYAKARAAFEQRGLVGLTITISLTNAFNRMFIRLCKTPLAALSA</sequence>
<dbReference type="AlphaFoldDB" id="A0A5E4SIG4"/>
<evidence type="ECO:0000313" key="1">
    <source>
        <dbReference type="EMBL" id="VVD75075.1"/>
    </source>
</evidence>
<dbReference type="SUPFAM" id="SSF69118">
    <property type="entry name" value="AhpD-like"/>
    <property type="match status" value="1"/>
</dbReference>
<reference evidence="1 2" key="1">
    <citation type="submission" date="2019-08" db="EMBL/GenBank/DDBJ databases">
        <authorList>
            <person name="Peeters C."/>
        </authorList>
    </citation>
    <scope>NUCLEOTIDE SEQUENCE [LARGE SCALE GENOMIC DNA]</scope>
    <source>
        <strain evidence="1 2">LMG 31113</strain>
    </source>
</reference>
<evidence type="ECO:0000313" key="2">
    <source>
        <dbReference type="Proteomes" id="UP000382577"/>
    </source>
</evidence>
<keyword evidence="1" id="KW-0560">Oxidoreductase</keyword>
<proteinExistence type="predicted"/>
<organism evidence="1 2">
    <name type="scientific">Pandoraea fibrosis</name>
    <dbReference type="NCBI Taxonomy" id="1891094"/>
    <lineage>
        <taxon>Bacteria</taxon>
        <taxon>Pseudomonadati</taxon>
        <taxon>Pseudomonadota</taxon>
        <taxon>Betaproteobacteria</taxon>
        <taxon>Burkholderiales</taxon>
        <taxon>Burkholderiaceae</taxon>
        <taxon>Pandoraea</taxon>
    </lineage>
</organism>
<dbReference type="RefSeq" id="WP_150598801.1">
    <property type="nucleotide sequence ID" value="NZ_CABPRW010000002.1"/>
</dbReference>
<name>A0A5E4SIG4_9BURK</name>
<dbReference type="EMBL" id="CABPRW010000002">
    <property type="protein sequence ID" value="VVD75075.1"/>
    <property type="molecule type" value="Genomic_DNA"/>
</dbReference>
<protein>
    <submittedName>
        <fullName evidence="1">Alkylhydroperoxidase</fullName>
    </submittedName>
</protein>
<dbReference type="InterPro" id="IPR029032">
    <property type="entry name" value="AhpD-like"/>
</dbReference>
<accession>A0A5E4SIG4</accession>